<dbReference type="RefSeq" id="WP_283368157.1">
    <property type="nucleotide sequence ID" value="NZ_JASHID010000001.1"/>
</dbReference>
<evidence type="ECO:0000313" key="2">
    <source>
        <dbReference type="Proteomes" id="UP001236569"/>
    </source>
</evidence>
<comment type="caution">
    <text evidence="1">The sequence shown here is derived from an EMBL/GenBank/DDBJ whole genome shotgun (WGS) entry which is preliminary data.</text>
</comment>
<proteinExistence type="predicted"/>
<keyword evidence="2" id="KW-1185">Reference proteome</keyword>
<name>A0ABT6YH84_9BACT</name>
<gene>
    <name evidence="1" type="ORF">QM480_00555</name>
</gene>
<sequence>MLIEICKKTQYACEYNITRDDTTQEHFTLETKTYFLHDICHYVVEKQLQFNKGFWGMLSIGHSLQELFGKENPLTPELRFIEQIVGPIQSVYAGHLLKQQFSQFINHLNFEISDLILNNCLEEIATIQNHWRNLEIGKSITLTWTL</sequence>
<accession>A0ABT6YH84</accession>
<evidence type="ECO:0000313" key="1">
    <source>
        <dbReference type="EMBL" id="MDI9862794.1"/>
    </source>
</evidence>
<reference evidence="1 2" key="1">
    <citation type="submission" date="2023-05" db="EMBL/GenBank/DDBJ databases">
        <title>Novel species of genus Flectobacillus isolated from stream in China.</title>
        <authorList>
            <person name="Lu H."/>
        </authorList>
    </citation>
    <scope>NUCLEOTIDE SEQUENCE [LARGE SCALE GENOMIC DNA]</scope>
    <source>
        <strain evidence="1 2">DC10W</strain>
    </source>
</reference>
<protein>
    <submittedName>
        <fullName evidence="1">Uncharacterized protein</fullName>
    </submittedName>
</protein>
<organism evidence="1 2">
    <name type="scientific">Flectobacillus longus</name>
    <dbReference type="NCBI Taxonomy" id="2984207"/>
    <lineage>
        <taxon>Bacteria</taxon>
        <taxon>Pseudomonadati</taxon>
        <taxon>Bacteroidota</taxon>
        <taxon>Cytophagia</taxon>
        <taxon>Cytophagales</taxon>
        <taxon>Flectobacillaceae</taxon>
        <taxon>Flectobacillus</taxon>
    </lineage>
</organism>
<dbReference type="Proteomes" id="UP001236569">
    <property type="component" value="Unassembled WGS sequence"/>
</dbReference>
<dbReference type="EMBL" id="JASHID010000001">
    <property type="protein sequence ID" value="MDI9862794.1"/>
    <property type="molecule type" value="Genomic_DNA"/>
</dbReference>